<protein>
    <submittedName>
        <fullName evidence="1">N-acetyltransferase</fullName>
    </submittedName>
</protein>
<sequence>MFRSKSFNIPRPATLGSLTHAKSVSDISSAVIDARIFITIREVSPHEVLNLTNAIMKTTMNTEWKCSSSEYVSGDYEQENWNIRYESARSIFELVHNKIKLCSEKLSRIGSLYFAAYFQGVPVGILEFIPADNIISNLPTVEYLATHCGIRNCGVLLMEHAVNKSQQLGNNGKIKLIPLHKATPAYINMGFSPSDSGYLVLDPANSHRWHFNPSNNSYRYITC</sequence>
<reference evidence="1 2" key="1">
    <citation type="journal article" date="2017" name="Nat. Microbiol.">
        <title>Natural product diversity associated with the nematode symbionts Photorhabdus and Xenorhabdus.</title>
        <authorList>
            <person name="Tobias N.J."/>
            <person name="Wolff H."/>
            <person name="Djahanschiri B."/>
            <person name="Grundmann F."/>
            <person name="Kronenwerth M."/>
            <person name="Shi Y.M."/>
            <person name="Simonyi S."/>
            <person name="Grun P."/>
            <person name="Shapiro-Ilan D."/>
            <person name="Pidot S.J."/>
            <person name="Stinear T.P."/>
            <person name="Ebersberger I."/>
            <person name="Bode H.B."/>
        </authorList>
    </citation>
    <scope>NUCLEOTIDE SEQUENCE [LARGE SCALE GENOMIC DNA]</scope>
    <source>
        <strain evidence="1 2">DSM 22670</strain>
    </source>
</reference>
<organism evidence="1 2">
    <name type="scientific">Xenorhabdus ishibashii</name>
    <dbReference type="NCBI Taxonomy" id="1034471"/>
    <lineage>
        <taxon>Bacteria</taxon>
        <taxon>Pseudomonadati</taxon>
        <taxon>Pseudomonadota</taxon>
        <taxon>Gammaproteobacteria</taxon>
        <taxon>Enterobacterales</taxon>
        <taxon>Morganellaceae</taxon>
        <taxon>Xenorhabdus</taxon>
    </lineage>
</organism>
<dbReference type="Proteomes" id="UP000222168">
    <property type="component" value="Unassembled WGS sequence"/>
</dbReference>
<evidence type="ECO:0000313" key="2">
    <source>
        <dbReference type="Proteomes" id="UP000222168"/>
    </source>
</evidence>
<proteinExistence type="predicted"/>
<keyword evidence="1" id="KW-0808">Transferase</keyword>
<dbReference type="InterPro" id="IPR016181">
    <property type="entry name" value="Acyl_CoA_acyltransferase"/>
</dbReference>
<dbReference type="AlphaFoldDB" id="A0A2D0KDI1"/>
<dbReference type="GO" id="GO:0016740">
    <property type="term" value="F:transferase activity"/>
    <property type="evidence" value="ECO:0007669"/>
    <property type="project" value="UniProtKB-KW"/>
</dbReference>
<dbReference type="EMBL" id="NJAK01000001">
    <property type="protein sequence ID" value="PHM61489.1"/>
    <property type="molecule type" value="Genomic_DNA"/>
</dbReference>
<keyword evidence="2" id="KW-1185">Reference proteome</keyword>
<evidence type="ECO:0000313" key="1">
    <source>
        <dbReference type="EMBL" id="PHM61489.1"/>
    </source>
</evidence>
<gene>
    <name evidence="1" type="ORF">Xish_00625</name>
</gene>
<name>A0A2D0KDI1_9GAMM</name>
<dbReference type="RefSeq" id="WP_099116648.1">
    <property type="nucleotide sequence ID" value="NZ_NJAK01000001.1"/>
</dbReference>
<comment type="caution">
    <text evidence="1">The sequence shown here is derived from an EMBL/GenBank/DDBJ whole genome shotgun (WGS) entry which is preliminary data.</text>
</comment>
<dbReference type="SUPFAM" id="SSF55729">
    <property type="entry name" value="Acyl-CoA N-acyltransferases (Nat)"/>
    <property type="match status" value="1"/>
</dbReference>
<accession>A0A2D0KDI1</accession>
<dbReference type="OrthoDB" id="6442235at2"/>